<keyword evidence="6" id="KW-0812">Transmembrane</keyword>
<dbReference type="InterPro" id="IPR036286">
    <property type="entry name" value="LexA/Signal_pep-like_sf"/>
</dbReference>
<dbReference type="GO" id="GO:0004252">
    <property type="term" value="F:serine-type endopeptidase activity"/>
    <property type="evidence" value="ECO:0007669"/>
    <property type="project" value="InterPro"/>
</dbReference>
<comment type="caution">
    <text evidence="9">The sequence shown here is derived from an EMBL/GenBank/DDBJ whole genome shotgun (WGS) entry which is preliminary data.</text>
</comment>
<evidence type="ECO:0000256" key="7">
    <source>
        <dbReference type="SAM" id="MobiDB-lite"/>
    </source>
</evidence>
<feature type="transmembrane region" description="Helical" evidence="6">
    <location>
        <begin position="53"/>
        <end position="79"/>
    </location>
</feature>
<evidence type="ECO:0000259" key="8">
    <source>
        <dbReference type="Pfam" id="PF10502"/>
    </source>
</evidence>
<gene>
    <name evidence="9" type="primary">lepB</name>
    <name evidence="9" type="ORF">CVT63_00885</name>
</gene>
<evidence type="ECO:0000256" key="3">
    <source>
        <dbReference type="ARBA" id="ARBA00022670"/>
    </source>
</evidence>
<dbReference type="Pfam" id="PF10502">
    <property type="entry name" value="Peptidase_S26"/>
    <property type="match status" value="1"/>
</dbReference>
<dbReference type="CDD" id="cd06530">
    <property type="entry name" value="S26_SPase_I"/>
    <property type="match status" value="1"/>
</dbReference>
<dbReference type="EMBL" id="PHEX01000005">
    <property type="protein sequence ID" value="PKQ28761.1"/>
    <property type="molecule type" value="Genomic_DNA"/>
</dbReference>
<feature type="region of interest" description="Disordered" evidence="7">
    <location>
        <begin position="1"/>
        <end position="43"/>
    </location>
</feature>
<reference evidence="9 10" key="1">
    <citation type="journal article" date="2017" name="ISME J.">
        <title>Potential for microbial H2 and metal transformations associated with novel bacteria and archaea in deep terrestrial subsurface sediments.</title>
        <authorList>
            <person name="Hernsdorf A.W."/>
            <person name="Amano Y."/>
            <person name="Miyakawa K."/>
            <person name="Ise K."/>
            <person name="Suzuki Y."/>
            <person name="Anantharaman K."/>
            <person name="Probst A."/>
            <person name="Burstein D."/>
            <person name="Thomas B.C."/>
            <person name="Banfield J.F."/>
        </authorList>
    </citation>
    <scope>NUCLEOTIDE SEQUENCE [LARGE SCALE GENOMIC DNA]</scope>
    <source>
        <strain evidence="9">HGW-Actinobacteria-3</strain>
    </source>
</reference>
<dbReference type="AlphaFoldDB" id="A0A2N3G7S7"/>
<comment type="subcellular location">
    <subcellularLocation>
        <location evidence="1">Cell membrane</location>
        <topology evidence="1">Single-pass type II membrane protein</topology>
    </subcellularLocation>
    <subcellularLocation>
        <location evidence="6">Membrane</location>
        <topology evidence="6">Single-pass type II membrane protein</topology>
    </subcellularLocation>
</comment>
<dbReference type="NCBIfam" id="TIGR02227">
    <property type="entry name" value="sigpep_I_bact"/>
    <property type="match status" value="1"/>
</dbReference>
<evidence type="ECO:0000256" key="5">
    <source>
        <dbReference type="PIRSR" id="PIRSR600223-1"/>
    </source>
</evidence>
<evidence type="ECO:0000256" key="4">
    <source>
        <dbReference type="ARBA" id="ARBA00022801"/>
    </source>
</evidence>
<dbReference type="Proteomes" id="UP000233654">
    <property type="component" value="Unassembled WGS sequence"/>
</dbReference>
<dbReference type="SUPFAM" id="SSF51306">
    <property type="entry name" value="LexA/Signal peptidase"/>
    <property type="match status" value="1"/>
</dbReference>
<evidence type="ECO:0000256" key="2">
    <source>
        <dbReference type="ARBA" id="ARBA00009370"/>
    </source>
</evidence>
<dbReference type="PROSITE" id="PS00501">
    <property type="entry name" value="SPASE_I_1"/>
    <property type="match status" value="1"/>
</dbReference>
<evidence type="ECO:0000313" key="9">
    <source>
        <dbReference type="EMBL" id="PKQ28761.1"/>
    </source>
</evidence>
<dbReference type="GO" id="GO:0006465">
    <property type="term" value="P:signal peptide processing"/>
    <property type="evidence" value="ECO:0007669"/>
    <property type="project" value="InterPro"/>
</dbReference>
<evidence type="ECO:0000256" key="1">
    <source>
        <dbReference type="ARBA" id="ARBA00004401"/>
    </source>
</evidence>
<protein>
    <recommendedName>
        <fullName evidence="6">Signal peptidase I</fullName>
        <ecNumber evidence="6">3.4.21.89</ecNumber>
    </recommendedName>
</protein>
<dbReference type="Gene3D" id="2.10.109.10">
    <property type="entry name" value="Umud Fragment, subunit A"/>
    <property type="match status" value="1"/>
</dbReference>
<dbReference type="InterPro" id="IPR019533">
    <property type="entry name" value="Peptidase_S26"/>
</dbReference>
<keyword evidence="6" id="KW-0472">Membrane</keyword>
<keyword evidence="6" id="KW-1133">Transmembrane helix</keyword>
<evidence type="ECO:0000256" key="6">
    <source>
        <dbReference type="RuleBase" id="RU362042"/>
    </source>
</evidence>
<keyword evidence="3 6" id="KW-0645">Protease</keyword>
<dbReference type="PRINTS" id="PR00727">
    <property type="entry name" value="LEADERPTASE"/>
</dbReference>
<sequence>MWKAKKPIRQDKSWQQGRSPAPSSQLPPRFYPGRPVPPAQLSESSERTALRRLGIAGAGAIMLVPFLILLAVFLLIAFVGRPYIVHGESMMPTLHDCDRVFIVPYRGNTTPSREDVVVLKDIEGSPDLLIKRVVALAGDRVRVENDRIVVNDRYVHKSTNRYVPKAYTTLVPDDHIFVMGDNEQNSFDSRTFGSVPQSKVTGKALVIFWPPTDCRKL</sequence>
<dbReference type="EC" id="3.4.21.89" evidence="6"/>
<feature type="active site" evidence="5">
    <location>
        <position position="89"/>
    </location>
</feature>
<proteinExistence type="inferred from homology"/>
<comment type="catalytic activity">
    <reaction evidence="6">
        <text>Cleavage of hydrophobic, N-terminal signal or leader sequences from secreted and periplasmic proteins.</text>
        <dbReference type="EC" id="3.4.21.89"/>
    </reaction>
</comment>
<name>A0A2N3G7S7_9ACTN</name>
<comment type="similarity">
    <text evidence="2 6">Belongs to the peptidase S26 family.</text>
</comment>
<keyword evidence="4 6" id="KW-0378">Hydrolase</keyword>
<feature type="compositionally biased region" description="Polar residues" evidence="7">
    <location>
        <begin position="13"/>
        <end position="26"/>
    </location>
</feature>
<organism evidence="9 10">
    <name type="scientific">Candidatus Anoxymicrobium japonicum</name>
    <dbReference type="NCBI Taxonomy" id="2013648"/>
    <lineage>
        <taxon>Bacteria</taxon>
        <taxon>Bacillati</taxon>
        <taxon>Actinomycetota</taxon>
        <taxon>Candidatus Geothermincolia</taxon>
        <taxon>Candidatus Geothermincolales</taxon>
        <taxon>Candidatus Anoxymicrobiaceae</taxon>
        <taxon>Candidatus Anoxymicrobium</taxon>
    </lineage>
</organism>
<dbReference type="InterPro" id="IPR019756">
    <property type="entry name" value="Pept_S26A_signal_pept_1_Ser-AS"/>
</dbReference>
<feature type="domain" description="Peptidase S26" evidence="8">
    <location>
        <begin position="64"/>
        <end position="209"/>
    </location>
</feature>
<dbReference type="PANTHER" id="PTHR43390">
    <property type="entry name" value="SIGNAL PEPTIDASE I"/>
    <property type="match status" value="1"/>
</dbReference>
<evidence type="ECO:0000313" key="10">
    <source>
        <dbReference type="Proteomes" id="UP000233654"/>
    </source>
</evidence>
<dbReference type="GO" id="GO:0009003">
    <property type="term" value="F:signal peptidase activity"/>
    <property type="evidence" value="ECO:0007669"/>
    <property type="project" value="UniProtKB-EC"/>
</dbReference>
<feature type="active site" evidence="5">
    <location>
        <position position="131"/>
    </location>
</feature>
<dbReference type="InterPro" id="IPR000223">
    <property type="entry name" value="Pept_S26A_signal_pept_1"/>
</dbReference>
<accession>A0A2N3G7S7</accession>
<dbReference type="PANTHER" id="PTHR43390:SF1">
    <property type="entry name" value="CHLOROPLAST PROCESSING PEPTIDASE"/>
    <property type="match status" value="1"/>
</dbReference>
<dbReference type="GO" id="GO:0005886">
    <property type="term" value="C:plasma membrane"/>
    <property type="evidence" value="ECO:0007669"/>
    <property type="project" value="UniProtKB-SubCell"/>
</dbReference>